<dbReference type="RefSeq" id="WP_246105366.1">
    <property type="nucleotide sequence ID" value="NZ_CP036259.1"/>
</dbReference>
<name>A0A517DYP8_9FIRM</name>
<reference evidence="1 2" key="1">
    <citation type="submission" date="2019-02" db="EMBL/GenBank/DDBJ databases">
        <title>Closed genome of Sporomusa termitida DSM 4440.</title>
        <authorList>
            <person name="Poehlein A."/>
            <person name="Daniel R."/>
        </authorList>
    </citation>
    <scope>NUCLEOTIDE SEQUENCE [LARGE SCALE GENOMIC DNA]</scope>
    <source>
        <strain evidence="1 2">DSM 4440</strain>
    </source>
</reference>
<dbReference type="Proteomes" id="UP000320776">
    <property type="component" value="Chromosome"/>
</dbReference>
<evidence type="ECO:0000313" key="2">
    <source>
        <dbReference type="Proteomes" id="UP000320776"/>
    </source>
</evidence>
<dbReference type="AlphaFoldDB" id="A0A517DYP8"/>
<gene>
    <name evidence="1" type="ORF">SPTER_39350</name>
</gene>
<dbReference type="EMBL" id="CP036259">
    <property type="protein sequence ID" value="QDR82507.1"/>
    <property type="molecule type" value="Genomic_DNA"/>
</dbReference>
<sequence>MTFIAKIPASRLVVIRGAGDIATGIAYRLFRSGFSIVMTELAQPTVVRRTVAFAQAIYDGRAEVEGITAVRVGLPEVAATLHRRQIPVLVDPDRSSIAALGPRIVVDAIIAKKNTGTLRSHAPVVIGVGPGFIPGRDVHAVIETMRGHNLGRVLTDRPALPNTGIPGNIGGYTAERVLRAGADGIFQGVQTIGEQVNAGDIVGYVNGQPVFAPIAGTLRGLLHNGLQVFTRMKIGDIDPRCCREHCFTISDKALAIAGGVLEAILLFDQGINRYCSCQQRRFKKHSIYRQATKKRLKIYGKGKCSWL</sequence>
<evidence type="ECO:0000313" key="1">
    <source>
        <dbReference type="EMBL" id="QDR82507.1"/>
    </source>
</evidence>
<accession>A0A517DYP8</accession>
<dbReference type="NCBIfam" id="TIGR03309">
    <property type="entry name" value="matur_yqeB"/>
    <property type="match status" value="1"/>
</dbReference>
<keyword evidence="2" id="KW-1185">Reference proteome</keyword>
<proteinExistence type="predicted"/>
<dbReference type="InterPro" id="IPR017695">
    <property type="entry name" value="Se-dep_Mo_hydrolase_YqeB"/>
</dbReference>
<protein>
    <submittedName>
        <fullName evidence="1">Selenium-dependent molybdenum hydroxylase system protein, YqeB family</fullName>
    </submittedName>
</protein>
<organism evidence="1 2">
    <name type="scientific">Sporomusa termitida</name>
    <dbReference type="NCBI Taxonomy" id="2377"/>
    <lineage>
        <taxon>Bacteria</taxon>
        <taxon>Bacillati</taxon>
        <taxon>Bacillota</taxon>
        <taxon>Negativicutes</taxon>
        <taxon>Selenomonadales</taxon>
        <taxon>Sporomusaceae</taxon>
        <taxon>Sporomusa</taxon>
    </lineage>
</organism>
<dbReference type="KEGG" id="sted:SPTER_39350"/>